<reference evidence="1" key="1">
    <citation type="submission" date="2023-03" db="EMBL/GenBank/DDBJ databases">
        <title>Massive genome expansion in bonnet fungi (Mycena s.s.) driven by repeated elements and novel gene families across ecological guilds.</title>
        <authorList>
            <consortium name="Lawrence Berkeley National Laboratory"/>
            <person name="Harder C.B."/>
            <person name="Miyauchi S."/>
            <person name="Viragh M."/>
            <person name="Kuo A."/>
            <person name="Thoen E."/>
            <person name="Andreopoulos B."/>
            <person name="Lu D."/>
            <person name="Skrede I."/>
            <person name="Drula E."/>
            <person name="Henrissat B."/>
            <person name="Morin E."/>
            <person name="Kohler A."/>
            <person name="Barry K."/>
            <person name="LaButti K."/>
            <person name="Morin E."/>
            <person name="Salamov A."/>
            <person name="Lipzen A."/>
            <person name="Mereny Z."/>
            <person name="Hegedus B."/>
            <person name="Baldrian P."/>
            <person name="Stursova M."/>
            <person name="Weitz H."/>
            <person name="Taylor A."/>
            <person name="Grigoriev I.V."/>
            <person name="Nagy L.G."/>
            <person name="Martin F."/>
            <person name="Kauserud H."/>
        </authorList>
    </citation>
    <scope>NUCLEOTIDE SEQUENCE</scope>
    <source>
        <strain evidence="1">CBHHK067</strain>
    </source>
</reference>
<sequence>MYIFPIGQLDALILVQVTGWEQLPNLHDAPGVGRITIVDSWRDDHTHTSLAVSPYVHTLDVSGFTSIADLTSPTLLILNISCHGLSLQSVSALIQRSHCALHTLAPSEVDFRGTELLHLLPDLPALSSLTLAELLPYAISDTVLDALTLRTEDALSIHADRPPALPKLQHITIVGSYIFRDRALVRMLSSRGPHARNVAQLRALSTHGIKVGLVFLGPGKVLLAVNSSKFGWM</sequence>
<keyword evidence="2" id="KW-1185">Reference proteome</keyword>
<protein>
    <submittedName>
        <fullName evidence="1">Uncharacterized protein</fullName>
    </submittedName>
</protein>
<accession>A0AAD7D649</accession>
<dbReference type="Proteomes" id="UP001221757">
    <property type="component" value="Unassembled WGS sequence"/>
</dbReference>
<gene>
    <name evidence="1" type="ORF">B0H17DRAFT_1205966</name>
</gene>
<comment type="caution">
    <text evidence="1">The sequence shown here is derived from an EMBL/GenBank/DDBJ whole genome shotgun (WGS) entry which is preliminary data.</text>
</comment>
<organism evidence="1 2">
    <name type="scientific">Mycena rosella</name>
    <name type="common">Pink bonnet</name>
    <name type="synonym">Agaricus rosellus</name>
    <dbReference type="NCBI Taxonomy" id="1033263"/>
    <lineage>
        <taxon>Eukaryota</taxon>
        <taxon>Fungi</taxon>
        <taxon>Dikarya</taxon>
        <taxon>Basidiomycota</taxon>
        <taxon>Agaricomycotina</taxon>
        <taxon>Agaricomycetes</taxon>
        <taxon>Agaricomycetidae</taxon>
        <taxon>Agaricales</taxon>
        <taxon>Marasmiineae</taxon>
        <taxon>Mycenaceae</taxon>
        <taxon>Mycena</taxon>
    </lineage>
</organism>
<proteinExistence type="predicted"/>
<evidence type="ECO:0000313" key="2">
    <source>
        <dbReference type="Proteomes" id="UP001221757"/>
    </source>
</evidence>
<evidence type="ECO:0000313" key="1">
    <source>
        <dbReference type="EMBL" id="KAJ7681295.1"/>
    </source>
</evidence>
<name>A0AAD7D649_MYCRO</name>
<dbReference type="EMBL" id="JARKIE010000120">
    <property type="protein sequence ID" value="KAJ7681295.1"/>
    <property type="molecule type" value="Genomic_DNA"/>
</dbReference>
<dbReference type="AlphaFoldDB" id="A0AAD7D649"/>